<dbReference type="HOGENOM" id="CLU_026974_1_3_0"/>
<dbReference type="InterPro" id="IPR006059">
    <property type="entry name" value="SBP"/>
</dbReference>
<evidence type="ECO:0000256" key="4">
    <source>
        <dbReference type="ARBA" id="ARBA00022764"/>
    </source>
</evidence>
<keyword evidence="4" id="KW-0574">Periplasm</keyword>
<organism evidence="7 8">
    <name type="scientific">Fusobacterium vincentii 4_1_13</name>
    <dbReference type="NCBI Taxonomy" id="469606"/>
    <lineage>
        <taxon>Bacteria</taxon>
        <taxon>Fusobacteriati</taxon>
        <taxon>Fusobacteriota</taxon>
        <taxon>Fusobacteriia</taxon>
        <taxon>Fusobacteriales</taxon>
        <taxon>Fusobacteriaceae</taxon>
        <taxon>Fusobacterium</taxon>
    </lineage>
</organism>
<dbReference type="EMBL" id="ACDE02000019">
    <property type="protein sequence ID" value="EEO40052.1"/>
    <property type="molecule type" value="Genomic_DNA"/>
</dbReference>
<dbReference type="AlphaFoldDB" id="A0A0M1VTT7"/>
<reference evidence="7 8" key="1">
    <citation type="submission" date="2011-10" db="EMBL/GenBank/DDBJ databases">
        <title>The Genome Sequence of Fusobacterium sp. 4_1_13.</title>
        <authorList>
            <consortium name="The Broad Institute Genome Sequencing Platform"/>
            <person name="Earl A."/>
            <person name="Ward D."/>
            <person name="Feldgarden M."/>
            <person name="Gevers D."/>
            <person name="Strauss J."/>
            <person name="Ambrose C."/>
            <person name="Allen-Vercoe E."/>
            <person name="Young S.K."/>
            <person name="Zeng Q."/>
            <person name="Gargeya S."/>
            <person name="Fitzgerald M."/>
            <person name="Haas B."/>
            <person name="Abouelleil A."/>
            <person name="Alvarado L."/>
            <person name="Arachchi H.M."/>
            <person name="Berlin A."/>
            <person name="Brown A."/>
            <person name="Chapman S.B."/>
            <person name="Chen Z."/>
            <person name="Dunbar C."/>
            <person name="Freedman E."/>
            <person name="Gearin G."/>
            <person name="Goldberg J."/>
            <person name="Griggs A."/>
            <person name="Gujja S."/>
            <person name="Heiman D."/>
            <person name="Howarth C."/>
            <person name="Larson L."/>
            <person name="Lui A."/>
            <person name="MacDonald P.J."/>
            <person name="Montmayeur A."/>
            <person name="Murphy C."/>
            <person name="Neiman D."/>
            <person name="Pearson M."/>
            <person name="Priest M."/>
            <person name="Roberts A."/>
            <person name="Saif S."/>
            <person name="Shea T."/>
            <person name="Shenoy N."/>
            <person name="Sisk P."/>
            <person name="Stolte C."/>
            <person name="Sykes S."/>
            <person name="Wortman J."/>
            <person name="Nusbaum C."/>
            <person name="Birren B."/>
        </authorList>
    </citation>
    <scope>NUCLEOTIDE SEQUENCE [LARGE SCALE GENOMIC DNA]</scope>
    <source>
        <strain evidence="7 8">4_1_13</strain>
    </source>
</reference>
<evidence type="ECO:0008006" key="9">
    <source>
        <dbReference type="Google" id="ProtNLM"/>
    </source>
</evidence>
<dbReference type="SUPFAM" id="SSF53850">
    <property type="entry name" value="Periplasmic binding protein-like II"/>
    <property type="match status" value="1"/>
</dbReference>
<dbReference type="GO" id="GO:0042597">
    <property type="term" value="C:periplasmic space"/>
    <property type="evidence" value="ECO:0007669"/>
    <property type="project" value="UniProtKB-SubCell"/>
</dbReference>
<comment type="caution">
    <text evidence="7">The sequence shown here is derived from an EMBL/GenBank/DDBJ whole genome shotgun (WGS) entry which is preliminary data.</text>
</comment>
<proteinExistence type="predicted"/>
<dbReference type="PIRSF" id="PIRSF019574">
    <property type="entry name" value="Periplasmic_polyamine_BP"/>
    <property type="match status" value="1"/>
</dbReference>
<feature type="binding site" evidence="5">
    <location>
        <begin position="165"/>
        <end position="168"/>
    </location>
    <ligand>
        <name>spermidine</name>
        <dbReference type="ChEBI" id="CHEBI:57834"/>
    </ligand>
</feature>
<feature type="signal peptide" evidence="6">
    <location>
        <begin position="1"/>
        <end position="21"/>
    </location>
</feature>
<accession>A0A0M1VTT7</accession>
<dbReference type="PANTHER" id="PTHR30222:SF17">
    <property type="entry name" value="SPERMIDINE_PUTRESCINE-BINDING PERIPLASMIC PROTEIN"/>
    <property type="match status" value="1"/>
</dbReference>
<keyword evidence="2" id="KW-0813">Transport</keyword>
<dbReference type="PROSITE" id="PS51257">
    <property type="entry name" value="PROKAR_LIPOPROTEIN"/>
    <property type="match status" value="1"/>
</dbReference>
<dbReference type="Gene3D" id="3.40.190.10">
    <property type="entry name" value="Periplasmic binding protein-like II"/>
    <property type="match status" value="2"/>
</dbReference>
<comment type="subcellular location">
    <subcellularLocation>
        <location evidence="1">Periplasm</location>
    </subcellularLocation>
</comment>
<dbReference type="RefSeq" id="WP_005889486.1">
    <property type="nucleotide sequence ID" value="NZ_KQ235737.1"/>
</dbReference>
<dbReference type="PRINTS" id="PR00909">
    <property type="entry name" value="SPERMDNBNDNG"/>
</dbReference>
<evidence type="ECO:0000256" key="2">
    <source>
        <dbReference type="ARBA" id="ARBA00022448"/>
    </source>
</evidence>
<evidence type="ECO:0000313" key="7">
    <source>
        <dbReference type="EMBL" id="EEO40052.1"/>
    </source>
</evidence>
<dbReference type="eggNOG" id="COG0687">
    <property type="taxonomic scope" value="Bacteria"/>
</dbReference>
<dbReference type="Pfam" id="PF13416">
    <property type="entry name" value="SBP_bac_8"/>
    <property type="match status" value="1"/>
</dbReference>
<protein>
    <recommendedName>
        <fullName evidence="9">Spermidine/putrescine ABC transporter substrate-binding protein</fullName>
    </recommendedName>
</protein>
<dbReference type="InterPro" id="IPR001188">
    <property type="entry name" value="Sperm_putr-bd"/>
</dbReference>
<sequence length="342" mass="39605">MKKIFLLFLATIMLVSCGDNKDENILYVYSWADYIPQFVYEDFEDETGIKVVEDIYSSNEEMYTKIKAGGEGYDIIMPSSDYYEIMMKEDMLAKLDKSQLENIENIDDTYMAQLRKFDPENDYGVPYMRGITCIAVNKKFVKDYPRDYTIYNRDDLAGRMTLLDDMREVFVPALALNGYKQDADSTEAMEKTKSTILNWKKNIAKFDAESYGKGFANGDFWVVQGYPDNIYRELSEEDRKNVDFIIPPGDQGYSSIDSFVVLKDSKNFENAMKFINYIHRPDVYAKISDTIEIPSINKGADELVTKKPLYDVDKTKNAQLLIDIGDKLNIQNKYWQEILIAN</sequence>
<dbReference type="GO" id="GO:0019808">
    <property type="term" value="F:polyamine binding"/>
    <property type="evidence" value="ECO:0007669"/>
    <property type="project" value="InterPro"/>
</dbReference>
<dbReference type="GO" id="GO:0015846">
    <property type="term" value="P:polyamine transport"/>
    <property type="evidence" value="ECO:0007669"/>
    <property type="project" value="InterPro"/>
</dbReference>
<evidence type="ECO:0000256" key="5">
    <source>
        <dbReference type="PIRSR" id="PIRSR019574-1"/>
    </source>
</evidence>
<dbReference type="PANTHER" id="PTHR30222">
    <property type="entry name" value="SPERMIDINE/PUTRESCINE-BINDING PERIPLASMIC PROTEIN"/>
    <property type="match status" value="1"/>
</dbReference>
<evidence type="ECO:0000256" key="1">
    <source>
        <dbReference type="ARBA" id="ARBA00004418"/>
    </source>
</evidence>
<name>A0A0M1VTT7_FUSVC</name>
<dbReference type="Proteomes" id="UP000004925">
    <property type="component" value="Unassembled WGS sequence"/>
</dbReference>
<evidence type="ECO:0000256" key="3">
    <source>
        <dbReference type="ARBA" id="ARBA00022729"/>
    </source>
</evidence>
<evidence type="ECO:0000256" key="6">
    <source>
        <dbReference type="SAM" id="SignalP"/>
    </source>
</evidence>
<dbReference type="CDD" id="cd13662">
    <property type="entry name" value="PBP2_TpPotD_like"/>
    <property type="match status" value="1"/>
</dbReference>
<gene>
    <name evidence="7" type="ORF">FSCG_00765</name>
</gene>
<feature type="chain" id="PRO_5005624899" description="Spermidine/putrescine ABC transporter substrate-binding protein" evidence="6">
    <location>
        <begin position="22"/>
        <end position="342"/>
    </location>
</feature>
<keyword evidence="3 6" id="KW-0732">Signal</keyword>
<evidence type="ECO:0000313" key="8">
    <source>
        <dbReference type="Proteomes" id="UP000004925"/>
    </source>
</evidence>